<dbReference type="GO" id="GO:0000981">
    <property type="term" value="F:DNA-binding transcription factor activity, RNA polymerase II-specific"/>
    <property type="evidence" value="ECO:0007669"/>
    <property type="project" value="TreeGrafter"/>
</dbReference>
<feature type="domain" description="ZAD" evidence="9">
    <location>
        <begin position="40"/>
        <end position="121"/>
    </location>
</feature>
<feature type="domain" description="C2H2-type" evidence="8">
    <location>
        <begin position="306"/>
        <end position="333"/>
    </location>
</feature>
<dbReference type="OrthoDB" id="2687452at2759"/>
<dbReference type="GO" id="GO:0000977">
    <property type="term" value="F:RNA polymerase II transcription regulatory region sequence-specific DNA binding"/>
    <property type="evidence" value="ECO:0007669"/>
    <property type="project" value="TreeGrafter"/>
</dbReference>
<evidence type="ECO:0000256" key="3">
    <source>
        <dbReference type="ARBA" id="ARBA00022771"/>
    </source>
</evidence>
<feature type="domain" description="C2H2-type" evidence="8">
    <location>
        <begin position="336"/>
        <end position="364"/>
    </location>
</feature>
<evidence type="ECO:0000256" key="5">
    <source>
        <dbReference type="PROSITE-ProRule" id="PRU00042"/>
    </source>
</evidence>
<evidence type="ECO:0000256" key="2">
    <source>
        <dbReference type="ARBA" id="ARBA00022737"/>
    </source>
</evidence>
<feature type="domain" description="C2H2-type" evidence="8">
    <location>
        <begin position="365"/>
        <end position="392"/>
    </location>
</feature>
<dbReference type="InterPro" id="IPR012934">
    <property type="entry name" value="Znf_AD"/>
</dbReference>
<dbReference type="RefSeq" id="XP_017016453.1">
    <property type="nucleotide sequence ID" value="XM_017160964.3"/>
</dbReference>
<feature type="compositionally biased region" description="Polar residues" evidence="7">
    <location>
        <begin position="144"/>
        <end position="154"/>
    </location>
</feature>
<dbReference type="SMART" id="SM00355">
    <property type="entry name" value="ZnF_C2H2"/>
    <property type="match status" value="5"/>
</dbReference>
<accession>A0A6P4I1C8</accession>
<feature type="binding site" evidence="6">
    <location>
        <position position="42"/>
    </location>
    <ligand>
        <name>Zn(2+)</name>
        <dbReference type="ChEBI" id="CHEBI:29105"/>
    </ligand>
</feature>
<evidence type="ECO:0000259" key="8">
    <source>
        <dbReference type="PROSITE" id="PS50157"/>
    </source>
</evidence>
<feature type="domain" description="C2H2-type" evidence="8">
    <location>
        <begin position="239"/>
        <end position="262"/>
    </location>
</feature>
<feature type="binding site" evidence="6">
    <location>
        <position position="45"/>
    </location>
    <ligand>
        <name>Zn(2+)</name>
        <dbReference type="ChEBI" id="CHEBI:29105"/>
    </ligand>
</feature>
<protein>
    <submittedName>
        <fullName evidence="11">Zinc finger protein Paris</fullName>
    </submittedName>
</protein>
<keyword evidence="3 5" id="KW-0863">Zinc-finger</keyword>
<feature type="region of interest" description="Disordered" evidence="7">
    <location>
        <begin position="138"/>
        <end position="161"/>
    </location>
</feature>
<feature type="binding site" evidence="6">
    <location>
        <position position="97"/>
    </location>
    <ligand>
        <name>Zn(2+)</name>
        <dbReference type="ChEBI" id="CHEBI:29105"/>
    </ligand>
</feature>
<dbReference type="InterPro" id="IPR013087">
    <property type="entry name" value="Znf_C2H2_type"/>
</dbReference>
<dbReference type="Proteomes" id="UP001652661">
    <property type="component" value="Chromosome 3L"/>
</dbReference>
<organism evidence="10 11">
    <name type="scientific">Drosophila kikkawai</name>
    <name type="common">Fruit fly</name>
    <dbReference type="NCBI Taxonomy" id="30033"/>
    <lineage>
        <taxon>Eukaryota</taxon>
        <taxon>Metazoa</taxon>
        <taxon>Ecdysozoa</taxon>
        <taxon>Arthropoda</taxon>
        <taxon>Hexapoda</taxon>
        <taxon>Insecta</taxon>
        <taxon>Pterygota</taxon>
        <taxon>Neoptera</taxon>
        <taxon>Endopterygota</taxon>
        <taxon>Diptera</taxon>
        <taxon>Brachycera</taxon>
        <taxon>Muscomorpha</taxon>
        <taxon>Ephydroidea</taxon>
        <taxon>Drosophilidae</taxon>
        <taxon>Drosophila</taxon>
        <taxon>Sophophora</taxon>
    </lineage>
</organism>
<dbReference type="Pfam" id="PF00096">
    <property type="entry name" value="zf-C2H2"/>
    <property type="match status" value="2"/>
</dbReference>
<evidence type="ECO:0000259" key="9">
    <source>
        <dbReference type="PROSITE" id="PS51915"/>
    </source>
</evidence>
<dbReference type="GO" id="GO:0008270">
    <property type="term" value="F:zinc ion binding"/>
    <property type="evidence" value="ECO:0007669"/>
    <property type="project" value="UniProtKB-UniRule"/>
</dbReference>
<dbReference type="GeneID" id="108070478"/>
<dbReference type="SUPFAM" id="SSF57667">
    <property type="entry name" value="beta-beta-alpha zinc fingers"/>
    <property type="match status" value="3"/>
</dbReference>
<evidence type="ECO:0000256" key="1">
    <source>
        <dbReference type="ARBA" id="ARBA00022723"/>
    </source>
</evidence>
<gene>
    <name evidence="11" type="primary">LOC108070478</name>
</gene>
<dbReference type="Pfam" id="PF07776">
    <property type="entry name" value="zf-AD"/>
    <property type="match status" value="1"/>
</dbReference>
<evidence type="ECO:0000313" key="11">
    <source>
        <dbReference type="RefSeq" id="XP_017016453.1"/>
    </source>
</evidence>
<dbReference type="AlphaFoldDB" id="A0A6P4I1C8"/>
<evidence type="ECO:0000256" key="4">
    <source>
        <dbReference type="ARBA" id="ARBA00022833"/>
    </source>
</evidence>
<keyword evidence="1 6" id="KW-0479">Metal-binding</keyword>
<dbReference type="InterPro" id="IPR036236">
    <property type="entry name" value="Znf_C2H2_sf"/>
</dbReference>
<keyword evidence="2" id="KW-0677">Repeat</keyword>
<dbReference type="GO" id="GO:0005634">
    <property type="term" value="C:nucleus"/>
    <property type="evidence" value="ECO:0007669"/>
    <property type="project" value="InterPro"/>
</dbReference>
<sequence length="395" mass="45097">MKAAAAPFSSEMFQTKLDLCARSMVADSTTAEQNASRTTLICRACLVLLGPQDAAYSLDSEQDLARKYFGCTGADPGKDEDDVLAQLVVLKSICECCYQLVQKFYAFQRMCEESSRNFQKLLQDIDLYCLKAQEDAVPALPDTPSESNESTNQEELAEAPSMESIEEIEEVYIIEDEGSKQDLGKEKVPRIFAQYKRTTGQRKRRVRHTLDCGICQRGFYKSSLLEAHVKQQHEGVNPYTCVHCGKSYARANLLDTHLREIHCNGSGRVTYPCPSCSKVYTAARSLKYHVKRQHESEFSSTDDCQYICEECGKSFGRRAHLTRHKATHGKPEERKYACEHCDHRFHTKENMTDHLQRRHGNRDLPRCRKCGRIFRERSDLGKHSCREPRTKPNVV</sequence>
<name>A0A6P4I1C8_DROKI</name>
<dbReference type="FunFam" id="3.30.160.60:FF:000340">
    <property type="entry name" value="zinc finger protein 473 isoform X1"/>
    <property type="match status" value="1"/>
</dbReference>
<evidence type="ECO:0000256" key="7">
    <source>
        <dbReference type="SAM" id="MobiDB-lite"/>
    </source>
</evidence>
<dbReference type="PANTHER" id="PTHR24379">
    <property type="entry name" value="KRAB AND ZINC FINGER DOMAIN-CONTAINING"/>
    <property type="match status" value="1"/>
</dbReference>
<keyword evidence="10" id="KW-1185">Reference proteome</keyword>
<evidence type="ECO:0000313" key="10">
    <source>
        <dbReference type="Proteomes" id="UP001652661"/>
    </source>
</evidence>
<dbReference type="PROSITE" id="PS51915">
    <property type="entry name" value="ZAD"/>
    <property type="match status" value="1"/>
</dbReference>
<evidence type="ECO:0000256" key="6">
    <source>
        <dbReference type="PROSITE-ProRule" id="PRU01263"/>
    </source>
</evidence>
<dbReference type="PANTHER" id="PTHR24379:SF127">
    <property type="entry name" value="BLOODY FINGERS-RELATED"/>
    <property type="match status" value="1"/>
</dbReference>
<dbReference type="Gene3D" id="3.30.160.60">
    <property type="entry name" value="Classic Zinc Finger"/>
    <property type="match status" value="4"/>
</dbReference>
<feature type="domain" description="C2H2-type" evidence="8">
    <location>
        <begin position="210"/>
        <end position="238"/>
    </location>
</feature>
<keyword evidence="4 6" id="KW-0862">Zinc</keyword>
<dbReference type="SUPFAM" id="SSF57716">
    <property type="entry name" value="Glucocorticoid receptor-like (DNA-binding domain)"/>
    <property type="match status" value="1"/>
</dbReference>
<reference evidence="11" key="1">
    <citation type="submission" date="2025-08" db="UniProtKB">
        <authorList>
            <consortium name="RefSeq"/>
        </authorList>
    </citation>
    <scope>IDENTIFICATION</scope>
    <source>
        <strain evidence="11">14028-0561.14</strain>
        <tissue evidence="11">Whole fly</tissue>
    </source>
</reference>
<dbReference type="PROSITE" id="PS00028">
    <property type="entry name" value="ZINC_FINGER_C2H2_1"/>
    <property type="match status" value="4"/>
</dbReference>
<feature type="domain" description="C2H2-type" evidence="8">
    <location>
        <begin position="271"/>
        <end position="299"/>
    </location>
</feature>
<dbReference type="SMART" id="SM00868">
    <property type="entry name" value="zf-AD"/>
    <property type="match status" value="1"/>
</dbReference>
<dbReference type="PROSITE" id="PS50157">
    <property type="entry name" value="ZINC_FINGER_C2H2_2"/>
    <property type="match status" value="6"/>
</dbReference>
<feature type="binding site" evidence="6">
    <location>
        <position position="94"/>
    </location>
    <ligand>
        <name>Zn(2+)</name>
        <dbReference type="ChEBI" id="CHEBI:29105"/>
    </ligand>
</feature>
<proteinExistence type="predicted"/>